<evidence type="ECO:0000313" key="3">
    <source>
        <dbReference type="EMBL" id="MBK7271749.1"/>
    </source>
</evidence>
<name>A0A935M5E6_9MICO</name>
<evidence type="ECO:0000313" key="4">
    <source>
        <dbReference type="Proteomes" id="UP000718281"/>
    </source>
</evidence>
<accession>A0A935M5E6</accession>
<feature type="domain" description="HEPN" evidence="1">
    <location>
        <begin position="32"/>
        <end position="143"/>
    </location>
</feature>
<protein>
    <submittedName>
        <fullName evidence="3">HEPN domain-containing protein</fullName>
    </submittedName>
</protein>
<organism evidence="3 5">
    <name type="scientific">Candidatus Phosphoribacter hodrii</name>
    <dbReference type="NCBI Taxonomy" id="2953743"/>
    <lineage>
        <taxon>Bacteria</taxon>
        <taxon>Bacillati</taxon>
        <taxon>Actinomycetota</taxon>
        <taxon>Actinomycetes</taxon>
        <taxon>Micrococcales</taxon>
        <taxon>Dermatophilaceae</taxon>
        <taxon>Candidatus Phosphoribacter</taxon>
    </lineage>
</organism>
<proteinExistence type="predicted"/>
<reference evidence="4 5" key="1">
    <citation type="submission" date="2020-10" db="EMBL/GenBank/DDBJ databases">
        <title>Connecting structure to function with the recovery of over 1000 high-quality activated sludge metagenome-assembled genomes encoding full-length rRNA genes using long-read sequencing.</title>
        <authorList>
            <person name="Singleton C.M."/>
            <person name="Petriglieri F."/>
            <person name="Kristensen J.M."/>
            <person name="Kirkegaard R.H."/>
            <person name="Michaelsen T.Y."/>
            <person name="Andersen M.H."/>
            <person name="Karst S.M."/>
            <person name="Dueholm M.S."/>
            <person name="Nielsen P.H."/>
            <person name="Albertsen M."/>
        </authorList>
    </citation>
    <scope>NUCLEOTIDE SEQUENCE [LARGE SCALE GENOMIC DNA]</scope>
    <source>
        <strain evidence="2">AalE_18-Q3-R2-46_BAT3C.188</strain>
        <strain evidence="3">Ega_18-Q3-R5-49_MAXAC.001</strain>
    </source>
</reference>
<evidence type="ECO:0000259" key="1">
    <source>
        <dbReference type="Pfam" id="PF05168"/>
    </source>
</evidence>
<dbReference type="EMBL" id="JADIXZ010000004">
    <property type="protein sequence ID" value="MBK6301006.1"/>
    <property type="molecule type" value="Genomic_DNA"/>
</dbReference>
<dbReference type="AlphaFoldDB" id="A0A935M5E6"/>
<gene>
    <name evidence="2" type="ORF">IPF40_08120</name>
    <name evidence="3" type="ORF">IPI13_00770</name>
</gene>
<dbReference type="InterPro" id="IPR007842">
    <property type="entry name" value="HEPN_dom"/>
</dbReference>
<comment type="caution">
    <text evidence="3">The sequence shown here is derived from an EMBL/GenBank/DDBJ whole genome shotgun (WGS) entry which is preliminary data.</text>
</comment>
<dbReference type="EMBL" id="JADJIB010000001">
    <property type="protein sequence ID" value="MBK7271749.1"/>
    <property type="molecule type" value="Genomic_DNA"/>
</dbReference>
<dbReference type="Gene3D" id="1.20.120.330">
    <property type="entry name" value="Nucleotidyltransferases domain 2"/>
    <property type="match status" value="1"/>
</dbReference>
<dbReference type="Pfam" id="PF05168">
    <property type="entry name" value="HEPN"/>
    <property type="match status" value="1"/>
</dbReference>
<dbReference type="Proteomes" id="UP000718281">
    <property type="component" value="Unassembled WGS sequence"/>
</dbReference>
<evidence type="ECO:0000313" key="2">
    <source>
        <dbReference type="EMBL" id="MBK6301006.1"/>
    </source>
</evidence>
<dbReference type="Proteomes" id="UP000726105">
    <property type="component" value="Unassembled WGS sequence"/>
</dbReference>
<evidence type="ECO:0000313" key="5">
    <source>
        <dbReference type="Proteomes" id="UP000726105"/>
    </source>
</evidence>
<sequence length="155" mass="16792">MTRWATGADQISDMLAAGELEQVTPSQENSARLLAEADRHLRSAELLAAHDPAGAYDMLYSAARKAMAAALARQGLRATSKGGHLAVQEAVTGQLGTTGVIVRPFGRLRRTRNDADYPRLDSPELTAEDVHDDLPKARQIVGAMTSLIPHLRPWQ</sequence>